<proteinExistence type="predicted"/>
<gene>
    <name evidence="1" type="ORF">B7712_04110</name>
</gene>
<evidence type="ECO:0000313" key="1">
    <source>
        <dbReference type="EMBL" id="ORO71847.1"/>
    </source>
</evidence>
<dbReference type="AlphaFoldDB" id="A0A1X1GL40"/>
<reference evidence="1 2" key="1">
    <citation type="journal article" date="2016" name="Eur. J. Clin. Microbiol. Infect. Dis.">
        <title>Whole genome sequencing as a tool for phylogenetic analysis of clinical strains of Mitis group streptococci.</title>
        <authorList>
            <person name="Rasmussen L.H."/>
            <person name="Dargis R."/>
            <person name="Hojholt K."/>
            <person name="Christensen J.J."/>
            <person name="Skovgaard O."/>
            <person name="Justesen U.S."/>
            <person name="Rosenvinge F.S."/>
            <person name="Moser C."/>
            <person name="Lukjancenko O."/>
            <person name="Rasmussen S."/>
            <person name="Nielsen X.C."/>
        </authorList>
    </citation>
    <scope>NUCLEOTIDE SEQUENCE [LARGE SCALE GENOMIC DNA]</scope>
    <source>
        <strain evidence="1 2">B_007274_11</strain>
    </source>
</reference>
<sequence>MLDVFCETMKFSDYGLCLEERPDIPVAEQEIIFHDGIDDRDGALTEYGALKDRAFSFPVNYLGDKPAKKVLREFRGKLLALRNFKMRLSDELDIYYLVKSVKMGNISNEIEEHGSFNLSIVIDPFDYNWEPKIAIGGNSVSVQNNGTYHALPVITVTGSGSVSILTNSGTPVAIVGLNGSVVIDSEKLDFYNPSNPSIRNIKVHARKFPTLPAGNNVISTTGNVTAIKVEFKERFR</sequence>
<organism evidence="1 2">
    <name type="scientific">Streptococcus oralis subsp. oralis</name>
    <dbReference type="NCBI Taxonomy" id="1891914"/>
    <lineage>
        <taxon>Bacteria</taxon>
        <taxon>Bacillati</taxon>
        <taxon>Bacillota</taxon>
        <taxon>Bacilli</taxon>
        <taxon>Lactobacillales</taxon>
        <taxon>Streptococcaceae</taxon>
        <taxon>Streptococcus</taxon>
    </lineage>
</organism>
<protein>
    <submittedName>
        <fullName evidence="1">Phage tail protein</fullName>
    </submittedName>
</protein>
<comment type="caution">
    <text evidence="1">The sequence shown here is derived from an EMBL/GenBank/DDBJ whole genome shotgun (WGS) entry which is preliminary data.</text>
</comment>
<evidence type="ECO:0000313" key="2">
    <source>
        <dbReference type="Proteomes" id="UP000193160"/>
    </source>
</evidence>
<accession>A0A1X1GL40</accession>
<dbReference type="EMBL" id="NCUT01000028">
    <property type="protein sequence ID" value="ORO71847.1"/>
    <property type="molecule type" value="Genomic_DNA"/>
</dbReference>
<dbReference type="RefSeq" id="WP_084849354.1">
    <property type="nucleotide sequence ID" value="NZ_NCUI01000025.1"/>
</dbReference>
<dbReference type="Proteomes" id="UP000193160">
    <property type="component" value="Unassembled WGS sequence"/>
</dbReference>
<dbReference type="Gene3D" id="2.40.30.200">
    <property type="match status" value="1"/>
</dbReference>
<keyword evidence="2" id="KW-1185">Reference proteome</keyword>
<name>A0A1X1GL40_STROR</name>